<dbReference type="InterPro" id="IPR018289">
    <property type="entry name" value="MULE_transposase_dom"/>
</dbReference>
<evidence type="ECO:0000313" key="2">
    <source>
        <dbReference type="Ensembl" id="ENSLACP00000006089.1"/>
    </source>
</evidence>
<dbReference type="PANTHER" id="PTHR47160:SF10">
    <property type="entry name" value="MULE TRANSPOSASE DOMAIN-CONTAINING PROTEIN"/>
    <property type="match status" value="1"/>
</dbReference>
<dbReference type="InParanoid" id="H3A8W8"/>
<dbReference type="HOGENOM" id="CLU_015060_4_3_1"/>
<proteinExistence type="predicted"/>
<dbReference type="AlphaFoldDB" id="H3A8W8"/>
<dbReference type="EMBL" id="AFYH01246396">
    <property type="status" value="NOT_ANNOTATED_CDS"/>
    <property type="molecule type" value="Genomic_DNA"/>
</dbReference>
<feature type="domain" description="MULE transposase" evidence="1">
    <location>
        <begin position="67"/>
        <end position="158"/>
    </location>
</feature>
<keyword evidence="3" id="KW-1185">Reference proteome</keyword>
<sequence>MIQRERGRNCLPPLPQDLETMDIPQEMKALTDGMPFLQFDSGPGADRILIFSTHDSLAVLVNSDQWFADGAFRVEPPIFHQLYTIHGIHLGFNVPLVYTLLPNKTQRTYTRLLQELKNLSPGIQPQSVLTDYEMAAIKRFEAEFPNVKMIGCYYHLTQSVWRQVQCLGLTQNFAKICQMLPCLAFLLQRMVIE</sequence>
<dbReference type="EMBL" id="AFYH01246395">
    <property type="status" value="NOT_ANNOTATED_CDS"/>
    <property type="molecule type" value="Genomic_DNA"/>
</dbReference>
<reference evidence="3" key="1">
    <citation type="submission" date="2011-08" db="EMBL/GenBank/DDBJ databases">
        <title>The draft genome of Latimeria chalumnae.</title>
        <authorList>
            <person name="Di Palma F."/>
            <person name="Alfoldi J."/>
            <person name="Johnson J."/>
            <person name="Berlin A."/>
            <person name="Gnerre S."/>
            <person name="Jaffe D."/>
            <person name="MacCallum I."/>
            <person name="Young S."/>
            <person name="Walker B.J."/>
            <person name="Lander E."/>
            <person name="Lindblad-Toh K."/>
        </authorList>
    </citation>
    <scope>NUCLEOTIDE SEQUENCE [LARGE SCALE GENOMIC DNA]</scope>
    <source>
        <strain evidence="3">Wild caught</strain>
    </source>
</reference>
<reference evidence="2" key="3">
    <citation type="submission" date="2025-09" db="UniProtKB">
        <authorList>
            <consortium name="Ensembl"/>
        </authorList>
    </citation>
    <scope>IDENTIFICATION</scope>
</reference>
<protein>
    <recommendedName>
        <fullName evidence="1">MULE transposase domain-containing protein</fullName>
    </recommendedName>
</protein>
<dbReference type="Pfam" id="PF10551">
    <property type="entry name" value="MULE"/>
    <property type="match status" value="1"/>
</dbReference>
<dbReference type="Proteomes" id="UP000008672">
    <property type="component" value="Unassembled WGS sequence"/>
</dbReference>
<accession>H3A8W8</accession>
<name>H3A8W8_LATCH</name>
<evidence type="ECO:0000313" key="3">
    <source>
        <dbReference type="Proteomes" id="UP000008672"/>
    </source>
</evidence>
<evidence type="ECO:0000259" key="1">
    <source>
        <dbReference type="Pfam" id="PF10551"/>
    </source>
</evidence>
<dbReference type="OMA" id="SEKCTIF"/>
<reference evidence="2" key="2">
    <citation type="submission" date="2025-08" db="UniProtKB">
        <authorList>
            <consortium name="Ensembl"/>
        </authorList>
    </citation>
    <scope>IDENTIFICATION</scope>
</reference>
<organism evidence="2 3">
    <name type="scientific">Latimeria chalumnae</name>
    <name type="common">Coelacanth</name>
    <dbReference type="NCBI Taxonomy" id="7897"/>
    <lineage>
        <taxon>Eukaryota</taxon>
        <taxon>Metazoa</taxon>
        <taxon>Chordata</taxon>
        <taxon>Craniata</taxon>
        <taxon>Vertebrata</taxon>
        <taxon>Euteleostomi</taxon>
        <taxon>Coelacanthiformes</taxon>
        <taxon>Coelacanthidae</taxon>
        <taxon>Latimeria</taxon>
    </lineage>
</organism>
<dbReference type="eggNOG" id="ENOG502S8WZ">
    <property type="taxonomic scope" value="Eukaryota"/>
</dbReference>
<dbReference type="PANTHER" id="PTHR47160">
    <property type="entry name" value="PUTATIVE-RELATED"/>
    <property type="match status" value="1"/>
</dbReference>
<dbReference type="GeneTree" id="ENSGT00660000097182"/>
<dbReference type="Ensembl" id="ENSLACT00000006141.1">
    <property type="protein sequence ID" value="ENSLACP00000006089.1"/>
    <property type="gene ID" value="ENSLACG00000005405.1"/>
</dbReference>